<accession>A0A372NQW8</accession>
<organism evidence="1 2">
    <name type="scientific">Mucilaginibacter conchicola</name>
    <dbReference type="NCBI Taxonomy" id="2303333"/>
    <lineage>
        <taxon>Bacteria</taxon>
        <taxon>Pseudomonadati</taxon>
        <taxon>Bacteroidota</taxon>
        <taxon>Sphingobacteriia</taxon>
        <taxon>Sphingobacteriales</taxon>
        <taxon>Sphingobacteriaceae</taxon>
        <taxon>Mucilaginibacter</taxon>
    </lineage>
</organism>
<reference evidence="1 2" key="1">
    <citation type="submission" date="2018-08" db="EMBL/GenBank/DDBJ databases">
        <title>Mucilaginibacter sp. MYSH2.</title>
        <authorList>
            <person name="Seo T."/>
        </authorList>
    </citation>
    <scope>NUCLEOTIDE SEQUENCE [LARGE SCALE GENOMIC DNA]</scope>
    <source>
        <strain evidence="1 2">MYSH2</strain>
    </source>
</reference>
<dbReference type="EMBL" id="QWDC01000003">
    <property type="protein sequence ID" value="RFZ90765.1"/>
    <property type="molecule type" value="Genomic_DNA"/>
</dbReference>
<comment type="caution">
    <text evidence="1">The sequence shown here is derived from an EMBL/GenBank/DDBJ whole genome shotgun (WGS) entry which is preliminary data.</text>
</comment>
<gene>
    <name evidence="1" type="ORF">D0C36_17575</name>
</gene>
<evidence type="ECO:0000313" key="2">
    <source>
        <dbReference type="Proteomes" id="UP000264217"/>
    </source>
</evidence>
<dbReference type="Proteomes" id="UP000264217">
    <property type="component" value="Unassembled WGS sequence"/>
</dbReference>
<dbReference type="AlphaFoldDB" id="A0A372NQW8"/>
<dbReference type="OrthoDB" id="675724at2"/>
<proteinExistence type="predicted"/>
<evidence type="ECO:0000313" key="1">
    <source>
        <dbReference type="EMBL" id="RFZ90765.1"/>
    </source>
</evidence>
<sequence length="74" mass="8665">MSSAFVKEGDSIWLHEIGPSMNALMVFLQRENNGIRVYERRNYYSSVEGRDVHQMSDGLSYAKTDEGKWYIVWD</sequence>
<protein>
    <submittedName>
        <fullName evidence="1">Uncharacterized protein</fullName>
    </submittedName>
</protein>
<keyword evidence="2" id="KW-1185">Reference proteome</keyword>
<name>A0A372NQW8_9SPHI</name>
<dbReference type="RefSeq" id="WP_117392970.1">
    <property type="nucleotide sequence ID" value="NZ_QWDC01000003.1"/>
</dbReference>